<dbReference type="PROSITE" id="PS00061">
    <property type="entry name" value="ADH_SHORT"/>
    <property type="match status" value="1"/>
</dbReference>
<dbReference type="InterPro" id="IPR002347">
    <property type="entry name" value="SDR_fam"/>
</dbReference>
<keyword evidence="2" id="KW-0560">Oxidoreductase</keyword>
<dbReference type="Proteomes" id="UP000240621">
    <property type="component" value="Unassembled WGS sequence"/>
</dbReference>
<evidence type="ECO:0000256" key="2">
    <source>
        <dbReference type="ARBA" id="ARBA00023002"/>
    </source>
</evidence>
<evidence type="ECO:0000313" key="4">
    <source>
        <dbReference type="EMBL" id="GET22125.1"/>
    </source>
</evidence>
<dbReference type="SUPFAM" id="SSF51735">
    <property type="entry name" value="NAD(P)-binding Rossmann-fold domains"/>
    <property type="match status" value="1"/>
</dbReference>
<dbReference type="PANTHER" id="PTHR44196">
    <property type="entry name" value="DEHYDROGENASE/REDUCTASE SDR FAMILY MEMBER 7B"/>
    <property type="match status" value="1"/>
</dbReference>
<dbReference type="GO" id="GO:0016020">
    <property type="term" value="C:membrane"/>
    <property type="evidence" value="ECO:0007669"/>
    <property type="project" value="TreeGrafter"/>
</dbReference>
<dbReference type="AlphaFoldDB" id="A0A2P8C6K0"/>
<comment type="similarity">
    <text evidence="1 3">Belongs to the short-chain dehydrogenases/reductases (SDR) family.</text>
</comment>
<organism evidence="5 6">
    <name type="scientific">Prolixibacter denitrificans</name>
    <dbReference type="NCBI Taxonomy" id="1541063"/>
    <lineage>
        <taxon>Bacteria</taxon>
        <taxon>Pseudomonadati</taxon>
        <taxon>Bacteroidota</taxon>
        <taxon>Bacteroidia</taxon>
        <taxon>Marinilabiliales</taxon>
        <taxon>Prolixibacteraceae</taxon>
        <taxon>Prolixibacter</taxon>
    </lineage>
</organism>
<accession>A0A2P8C6K0</accession>
<dbReference type="InterPro" id="IPR020904">
    <property type="entry name" value="Sc_DH/Rdtase_CS"/>
</dbReference>
<dbReference type="Pfam" id="PF00106">
    <property type="entry name" value="adh_short"/>
    <property type="match status" value="1"/>
</dbReference>
<dbReference type="PANTHER" id="PTHR44196:SF2">
    <property type="entry name" value="SHORT-CHAIN DEHYDROGENASE-RELATED"/>
    <property type="match status" value="1"/>
</dbReference>
<dbReference type="Gene3D" id="3.40.50.720">
    <property type="entry name" value="NAD(P)-binding Rossmann-like Domain"/>
    <property type="match status" value="1"/>
</dbReference>
<dbReference type="EMBL" id="BLAU01000001">
    <property type="protein sequence ID" value="GET22125.1"/>
    <property type="molecule type" value="Genomic_DNA"/>
</dbReference>
<evidence type="ECO:0000256" key="1">
    <source>
        <dbReference type="ARBA" id="ARBA00006484"/>
    </source>
</evidence>
<dbReference type="PRINTS" id="PR00081">
    <property type="entry name" value="GDHRDH"/>
</dbReference>
<name>A0A2P8C6K0_9BACT</name>
<dbReference type="Proteomes" id="UP000396862">
    <property type="component" value="Unassembled WGS sequence"/>
</dbReference>
<evidence type="ECO:0000256" key="3">
    <source>
        <dbReference type="RuleBase" id="RU000363"/>
    </source>
</evidence>
<dbReference type="EMBL" id="PYGC01000014">
    <property type="protein sequence ID" value="PSK80581.1"/>
    <property type="molecule type" value="Genomic_DNA"/>
</dbReference>
<dbReference type="PIRSF" id="PIRSF000126">
    <property type="entry name" value="11-beta-HSD1"/>
    <property type="match status" value="1"/>
</dbReference>
<reference evidence="4 7" key="2">
    <citation type="submission" date="2019-10" db="EMBL/GenBank/DDBJ databases">
        <title>Prolixibacter strains distinguished by the presence of nitrate reductase genes were adept at nitrate-dependent anaerobic corrosion of metallic iron and carbon steel.</title>
        <authorList>
            <person name="Iino T."/>
            <person name="Shono N."/>
            <person name="Ito K."/>
            <person name="Nakamura R."/>
            <person name="Sueoka K."/>
            <person name="Harayama S."/>
            <person name="Ohkuma M."/>
        </authorList>
    </citation>
    <scope>NUCLEOTIDE SEQUENCE [LARGE SCALE GENOMIC DNA]</scope>
    <source>
        <strain evidence="4 7">MIC1-1</strain>
    </source>
</reference>
<evidence type="ECO:0000313" key="6">
    <source>
        <dbReference type="Proteomes" id="UP000240621"/>
    </source>
</evidence>
<reference evidence="5 6" key="1">
    <citation type="submission" date="2018-03" db="EMBL/GenBank/DDBJ databases">
        <title>Genomic Encyclopedia of Archaeal and Bacterial Type Strains, Phase II (KMG-II): from individual species to whole genera.</title>
        <authorList>
            <person name="Goeker M."/>
        </authorList>
    </citation>
    <scope>NUCLEOTIDE SEQUENCE [LARGE SCALE GENOMIC DNA]</scope>
    <source>
        <strain evidence="5 6">DSM 27267</strain>
    </source>
</reference>
<keyword evidence="7" id="KW-1185">Reference proteome</keyword>
<gene>
    <name evidence="5" type="ORF">CLV93_11418</name>
    <name evidence="4" type="ORF">JCM18694_23710</name>
</gene>
<sequence length="268" mass="30710">MTTETGESFALLTGASQGLGKHMALELAKRQFNTILVALPNEDIQSIAKQCRALGVKAYYYETDLTKKENLLALTHWLNENFNISILINNAGLGGTESFHETNVDYVDRIIQLNIRATAMITHQLLPNMMQQKQAYILNVSSMASFCPMAYKAVYSASKRFIQHFSRSLHQELKHSHVFVSVVHPGPMKTNNDVTQRIKRQGILGKIGLLSPEEVARRSIHQLLKKKSFILLGWSNRLSWLFMRFVPTWIKFPMLNRAFRRESKFQIE</sequence>
<proteinExistence type="inferred from homology"/>
<dbReference type="PRINTS" id="PR00080">
    <property type="entry name" value="SDRFAMILY"/>
</dbReference>
<dbReference type="InterPro" id="IPR036291">
    <property type="entry name" value="NAD(P)-bd_dom_sf"/>
</dbReference>
<dbReference type="GO" id="GO:0016491">
    <property type="term" value="F:oxidoreductase activity"/>
    <property type="evidence" value="ECO:0007669"/>
    <property type="project" value="UniProtKB-KW"/>
</dbReference>
<dbReference type="RefSeq" id="WP_106543695.1">
    <property type="nucleotide sequence ID" value="NZ_BLAU01000001.1"/>
</dbReference>
<comment type="caution">
    <text evidence="5">The sequence shown here is derived from an EMBL/GenBank/DDBJ whole genome shotgun (WGS) entry which is preliminary data.</text>
</comment>
<protein>
    <submittedName>
        <fullName evidence="4">Short-chain dehydrogenase</fullName>
    </submittedName>
</protein>
<evidence type="ECO:0000313" key="7">
    <source>
        <dbReference type="Proteomes" id="UP000396862"/>
    </source>
</evidence>
<evidence type="ECO:0000313" key="5">
    <source>
        <dbReference type="EMBL" id="PSK80581.1"/>
    </source>
</evidence>
<dbReference type="OrthoDB" id="9808814at2"/>